<protein>
    <submittedName>
        <fullName evidence="1">Uncharacterized protein</fullName>
    </submittedName>
</protein>
<proteinExistence type="predicted"/>
<reference evidence="1" key="1">
    <citation type="submission" date="2023-05" db="EMBL/GenBank/DDBJ databases">
        <authorList>
            <person name="Huff M."/>
        </authorList>
    </citation>
    <scope>NUCLEOTIDE SEQUENCE</scope>
</reference>
<dbReference type="Proteomes" id="UP000834106">
    <property type="component" value="Chromosome 6"/>
</dbReference>
<accession>A0AAD2DR71</accession>
<sequence length="123" mass="13918">MDPLNPNPDIMLKDESTKIFPKKVANHYSVRSNRLLQKVARWEREHKCTAVSIKHDSRRFLIWETLLFTTSCAFPSPTVVVSLVSTTFAASPNTSLPVHIGARVSCWLKGFSSSDHHQTQLNL</sequence>
<organism evidence="1 2">
    <name type="scientific">Fraxinus pennsylvanica</name>
    <dbReference type="NCBI Taxonomy" id="56036"/>
    <lineage>
        <taxon>Eukaryota</taxon>
        <taxon>Viridiplantae</taxon>
        <taxon>Streptophyta</taxon>
        <taxon>Embryophyta</taxon>
        <taxon>Tracheophyta</taxon>
        <taxon>Spermatophyta</taxon>
        <taxon>Magnoliopsida</taxon>
        <taxon>eudicotyledons</taxon>
        <taxon>Gunneridae</taxon>
        <taxon>Pentapetalae</taxon>
        <taxon>asterids</taxon>
        <taxon>lamiids</taxon>
        <taxon>Lamiales</taxon>
        <taxon>Oleaceae</taxon>
        <taxon>Oleeae</taxon>
        <taxon>Fraxinus</taxon>
    </lineage>
</organism>
<evidence type="ECO:0000313" key="2">
    <source>
        <dbReference type="Proteomes" id="UP000834106"/>
    </source>
</evidence>
<gene>
    <name evidence="1" type="ORF">FPE_LOCUS11542</name>
</gene>
<dbReference type="EMBL" id="OU503041">
    <property type="protein sequence ID" value="CAI9764112.1"/>
    <property type="molecule type" value="Genomic_DNA"/>
</dbReference>
<dbReference type="AlphaFoldDB" id="A0AAD2DR71"/>
<evidence type="ECO:0000313" key="1">
    <source>
        <dbReference type="EMBL" id="CAI9764112.1"/>
    </source>
</evidence>
<keyword evidence="2" id="KW-1185">Reference proteome</keyword>
<name>A0AAD2DR71_9LAMI</name>